<sequence length="29" mass="3458">MKCSTHLVFTIQFLNILSCFELCPRRLML</sequence>
<reference evidence="1" key="1">
    <citation type="submission" date="2018-02" db="EMBL/GenBank/DDBJ databases">
        <title>Rhizophora mucronata_Transcriptome.</title>
        <authorList>
            <person name="Meera S.P."/>
            <person name="Sreeshan A."/>
            <person name="Augustine A."/>
        </authorList>
    </citation>
    <scope>NUCLEOTIDE SEQUENCE</scope>
    <source>
        <tissue evidence="1">Leaf</tissue>
    </source>
</reference>
<accession>A0A2P2QSY9</accession>
<organism evidence="1">
    <name type="scientific">Rhizophora mucronata</name>
    <name type="common">Asiatic mangrove</name>
    <dbReference type="NCBI Taxonomy" id="61149"/>
    <lineage>
        <taxon>Eukaryota</taxon>
        <taxon>Viridiplantae</taxon>
        <taxon>Streptophyta</taxon>
        <taxon>Embryophyta</taxon>
        <taxon>Tracheophyta</taxon>
        <taxon>Spermatophyta</taxon>
        <taxon>Magnoliopsida</taxon>
        <taxon>eudicotyledons</taxon>
        <taxon>Gunneridae</taxon>
        <taxon>Pentapetalae</taxon>
        <taxon>rosids</taxon>
        <taxon>fabids</taxon>
        <taxon>Malpighiales</taxon>
        <taxon>Rhizophoraceae</taxon>
        <taxon>Rhizophora</taxon>
    </lineage>
</organism>
<dbReference type="AlphaFoldDB" id="A0A2P2QSY9"/>
<proteinExistence type="predicted"/>
<name>A0A2P2QSY9_RHIMU</name>
<protein>
    <submittedName>
        <fullName evidence="1">Uncharacterized protein</fullName>
    </submittedName>
</protein>
<dbReference type="EMBL" id="GGEC01089581">
    <property type="protein sequence ID" value="MBX70065.1"/>
    <property type="molecule type" value="Transcribed_RNA"/>
</dbReference>
<evidence type="ECO:0000313" key="1">
    <source>
        <dbReference type="EMBL" id="MBX70065.1"/>
    </source>
</evidence>